<name>A0AAV0WPQ7_9HEMI</name>
<dbReference type="EMBL" id="CARXXK010000002">
    <property type="protein sequence ID" value="CAI6357446.1"/>
    <property type="molecule type" value="Genomic_DNA"/>
</dbReference>
<evidence type="ECO:0000313" key="1">
    <source>
        <dbReference type="EMBL" id="CAI6357446.1"/>
    </source>
</evidence>
<evidence type="ECO:0008006" key="3">
    <source>
        <dbReference type="Google" id="ProtNLM"/>
    </source>
</evidence>
<keyword evidence="2" id="KW-1185">Reference proteome</keyword>
<organism evidence="1 2">
    <name type="scientific">Macrosiphum euphorbiae</name>
    <name type="common">potato aphid</name>
    <dbReference type="NCBI Taxonomy" id="13131"/>
    <lineage>
        <taxon>Eukaryota</taxon>
        <taxon>Metazoa</taxon>
        <taxon>Ecdysozoa</taxon>
        <taxon>Arthropoda</taxon>
        <taxon>Hexapoda</taxon>
        <taxon>Insecta</taxon>
        <taxon>Pterygota</taxon>
        <taxon>Neoptera</taxon>
        <taxon>Paraneoptera</taxon>
        <taxon>Hemiptera</taxon>
        <taxon>Sternorrhyncha</taxon>
        <taxon>Aphidomorpha</taxon>
        <taxon>Aphidoidea</taxon>
        <taxon>Aphididae</taxon>
        <taxon>Macrosiphini</taxon>
        <taxon>Macrosiphum</taxon>
    </lineage>
</organism>
<evidence type="ECO:0000313" key="2">
    <source>
        <dbReference type="Proteomes" id="UP001160148"/>
    </source>
</evidence>
<dbReference type="AlphaFoldDB" id="A0AAV0WPQ7"/>
<reference evidence="1 2" key="1">
    <citation type="submission" date="2023-01" db="EMBL/GenBank/DDBJ databases">
        <authorList>
            <person name="Whitehead M."/>
        </authorList>
    </citation>
    <scope>NUCLEOTIDE SEQUENCE [LARGE SCALE GENOMIC DNA]</scope>
</reference>
<dbReference type="Proteomes" id="UP001160148">
    <property type="component" value="Unassembled WGS sequence"/>
</dbReference>
<accession>A0AAV0WPQ7</accession>
<sequence length="184" mass="21038">MLKDWSVSDLTDSDHRVIGFTMTVNQASKPVSDEKRYILKSADWDLFNNTLLGEIGGISYLSIESSAMGISRALTVAADRAIQRRKSCGSSGRNIWWSSVLSTLRQNLARKRRDGLRGSNRREYNKLRNEFLTEIRNHKLSAWKCFAGDLNSDPWCKAFRWAKGSYSMRSMRSSMAKPDRFSDL</sequence>
<proteinExistence type="predicted"/>
<gene>
    <name evidence="1" type="ORF">MEUPH1_LOCUS13070</name>
</gene>
<comment type="caution">
    <text evidence="1">The sequence shown here is derived from an EMBL/GenBank/DDBJ whole genome shotgun (WGS) entry which is preliminary data.</text>
</comment>
<protein>
    <recommendedName>
        <fullName evidence="3">Endonuclease/exonuclease/phosphatase domain-containing protein</fullName>
    </recommendedName>
</protein>